<organism evidence="1 2">
    <name type="scientific">Clunio marinus</name>
    <dbReference type="NCBI Taxonomy" id="568069"/>
    <lineage>
        <taxon>Eukaryota</taxon>
        <taxon>Metazoa</taxon>
        <taxon>Ecdysozoa</taxon>
        <taxon>Arthropoda</taxon>
        <taxon>Hexapoda</taxon>
        <taxon>Insecta</taxon>
        <taxon>Pterygota</taxon>
        <taxon>Neoptera</taxon>
        <taxon>Endopterygota</taxon>
        <taxon>Diptera</taxon>
        <taxon>Nematocera</taxon>
        <taxon>Chironomoidea</taxon>
        <taxon>Chironomidae</taxon>
        <taxon>Clunio</taxon>
    </lineage>
</organism>
<protein>
    <submittedName>
        <fullName evidence="1">CLUMA_CG006008, isoform A</fullName>
    </submittedName>
</protein>
<dbReference type="AlphaFoldDB" id="A0A1J1I243"/>
<proteinExistence type="predicted"/>
<evidence type="ECO:0000313" key="1">
    <source>
        <dbReference type="EMBL" id="CRK92441.1"/>
    </source>
</evidence>
<accession>A0A1J1I243</accession>
<sequence length="88" mass="10452">MTDLNTKDRKRGRCGLVIDANRRAELSIAKAFSEILSGKSFLKLSQVLLKVYYSNTSHRKEFNRHWWQIPKREIFSFLSIYQIFARLD</sequence>
<evidence type="ECO:0000313" key="2">
    <source>
        <dbReference type="Proteomes" id="UP000183832"/>
    </source>
</evidence>
<keyword evidence="2" id="KW-1185">Reference proteome</keyword>
<gene>
    <name evidence="1" type="ORF">CLUMA_CG006008</name>
</gene>
<name>A0A1J1I243_9DIPT</name>
<dbReference type="EMBL" id="CVRI01000028">
    <property type="protein sequence ID" value="CRK92441.1"/>
    <property type="molecule type" value="Genomic_DNA"/>
</dbReference>
<reference evidence="1 2" key="1">
    <citation type="submission" date="2015-04" db="EMBL/GenBank/DDBJ databases">
        <authorList>
            <person name="Syromyatnikov M.Y."/>
            <person name="Popov V.N."/>
        </authorList>
    </citation>
    <scope>NUCLEOTIDE SEQUENCE [LARGE SCALE GENOMIC DNA]</scope>
</reference>
<dbReference type="Proteomes" id="UP000183832">
    <property type="component" value="Unassembled WGS sequence"/>
</dbReference>